<dbReference type="AlphaFoldDB" id="Q2FTA8"/>
<organism evidence="1 2">
    <name type="scientific">Methanospirillum hungatei JF-1 (strain ATCC 27890 / DSM 864 / NBRC 100397 / JF-1)</name>
    <dbReference type="NCBI Taxonomy" id="323259"/>
    <lineage>
        <taxon>Archaea</taxon>
        <taxon>Methanobacteriati</taxon>
        <taxon>Methanobacteriota</taxon>
        <taxon>Stenosarchaea group</taxon>
        <taxon>Methanomicrobia</taxon>
        <taxon>Methanomicrobiales</taxon>
        <taxon>Methanospirillaceae</taxon>
        <taxon>Methanospirillum</taxon>
    </lineage>
</organism>
<proteinExistence type="predicted"/>
<keyword evidence="2" id="KW-1185">Reference proteome</keyword>
<name>Q2FTA8_METHJ</name>
<reference evidence="2" key="1">
    <citation type="journal article" date="2016" name="Stand. Genomic Sci.">
        <title>Complete genome sequence of Methanospirillum hungatei type strain JF1.</title>
        <authorList>
            <person name="Gunsalus R.P."/>
            <person name="Cook L.E."/>
            <person name="Crable B."/>
            <person name="Rohlin L."/>
            <person name="McDonald E."/>
            <person name="Mouttaki H."/>
            <person name="Sieber J.R."/>
            <person name="Poweleit N."/>
            <person name="Zhou H."/>
            <person name="Lapidus A.L."/>
            <person name="Daligault H.E."/>
            <person name="Land M."/>
            <person name="Gilna P."/>
            <person name="Ivanova N."/>
            <person name="Kyrpides N."/>
            <person name="Culley D.E."/>
            <person name="McInerney M.J."/>
        </authorList>
    </citation>
    <scope>NUCLEOTIDE SEQUENCE [LARGE SCALE GENOMIC DNA]</scope>
    <source>
        <strain evidence="2">ATCC 27890 / DSM 864 / NBRC 100397 / JF-1</strain>
    </source>
</reference>
<dbReference type="HOGENOM" id="CLU_3147972_0_0_2"/>
<evidence type="ECO:0000313" key="2">
    <source>
        <dbReference type="Proteomes" id="UP000001941"/>
    </source>
</evidence>
<protein>
    <submittedName>
        <fullName evidence="1">Uncharacterized protein</fullName>
    </submittedName>
</protein>
<sequence length="48" mass="5604">MTFFCVSNIAKPHTCNSLRKVSSNYLKICTDDVIHYLSYLEDVFLLFL</sequence>
<dbReference type="Proteomes" id="UP000001941">
    <property type="component" value="Chromosome"/>
</dbReference>
<dbReference type="KEGG" id="mhu:Mhun_2120"/>
<dbReference type="EnsemblBacteria" id="ABD41827">
    <property type="protein sequence ID" value="ABD41827"/>
    <property type="gene ID" value="Mhun_2120"/>
</dbReference>
<dbReference type="EMBL" id="CP000254">
    <property type="protein sequence ID" value="ABD41827.1"/>
    <property type="molecule type" value="Genomic_DNA"/>
</dbReference>
<dbReference type="InParanoid" id="Q2FTA8"/>
<accession>Q2FTA8</accession>
<evidence type="ECO:0000313" key="1">
    <source>
        <dbReference type="EMBL" id="ABD41827.1"/>
    </source>
</evidence>
<gene>
    <name evidence="1" type="ordered locus">Mhun_2120</name>
</gene>